<evidence type="ECO:0000256" key="3">
    <source>
        <dbReference type="ARBA" id="ARBA00023163"/>
    </source>
</evidence>
<evidence type="ECO:0000259" key="4">
    <source>
        <dbReference type="PROSITE" id="PS50987"/>
    </source>
</evidence>
<dbReference type="AlphaFoldDB" id="F7NNC0"/>
<dbReference type="EMBL" id="AFGF01000214">
    <property type="protein sequence ID" value="EGO62463.1"/>
    <property type="molecule type" value="Genomic_DNA"/>
</dbReference>
<dbReference type="InterPro" id="IPR018334">
    <property type="entry name" value="ArsR_HTH"/>
</dbReference>
<evidence type="ECO:0000256" key="1">
    <source>
        <dbReference type="ARBA" id="ARBA00023015"/>
    </source>
</evidence>
<dbReference type="RefSeq" id="WP_004098504.1">
    <property type="nucleotide sequence ID" value="NZ_AFGF01000214.1"/>
</dbReference>
<evidence type="ECO:0000313" key="6">
    <source>
        <dbReference type="Proteomes" id="UP000003240"/>
    </source>
</evidence>
<dbReference type="Gene3D" id="1.10.10.10">
    <property type="entry name" value="Winged helix-like DNA-binding domain superfamily/Winged helix DNA-binding domain"/>
    <property type="match status" value="1"/>
</dbReference>
<dbReference type="InterPro" id="IPR036390">
    <property type="entry name" value="WH_DNA-bd_sf"/>
</dbReference>
<dbReference type="InterPro" id="IPR051081">
    <property type="entry name" value="HTH_MetalResp_TranReg"/>
</dbReference>
<dbReference type="InterPro" id="IPR001845">
    <property type="entry name" value="HTH_ArsR_DNA-bd_dom"/>
</dbReference>
<dbReference type="InterPro" id="IPR011991">
    <property type="entry name" value="ArsR-like_HTH"/>
</dbReference>
<dbReference type="OrthoDB" id="9798835at2"/>
<keyword evidence="6" id="KW-1185">Reference proteome</keyword>
<dbReference type="NCBIfam" id="NF033788">
    <property type="entry name" value="HTH_metalloreg"/>
    <property type="match status" value="1"/>
</dbReference>
<keyword evidence="2" id="KW-0238">DNA-binding</keyword>
<dbReference type="SUPFAM" id="SSF46785">
    <property type="entry name" value="Winged helix' DNA-binding domain"/>
    <property type="match status" value="1"/>
</dbReference>
<evidence type="ECO:0000256" key="2">
    <source>
        <dbReference type="ARBA" id="ARBA00023125"/>
    </source>
</evidence>
<dbReference type="STRING" id="1009370.ALO_18025"/>
<dbReference type="SMART" id="SM00418">
    <property type="entry name" value="HTH_ARSR"/>
    <property type="match status" value="1"/>
</dbReference>
<reference evidence="5 6" key="1">
    <citation type="journal article" date="2011" name="EMBO J.">
        <title>Structural diversity of bacterial flagellar motors.</title>
        <authorList>
            <person name="Chen S."/>
            <person name="Beeby M."/>
            <person name="Murphy G.E."/>
            <person name="Leadbetter J.R."/>
            <person name="Hendrixson D.R."/>
            <person name="Briegel A."/>
            <person name="Li Z."/>
            <person name="Shi J."/>
            <person name="Tocheva E.I."/>
            <person name="Muller A."/>
            <person name="Dobro M.J."/>
            <person name="Jensen G.J."/>
        </authorList>
    </citation>
    <scope>NUCLEOTIDE SEQUENCE [LARGE SCALE GENOMIC DNA]</scope>
    <source>
        <strain evidence="5 6">DSM 6540</strain>
    </source>
</reference>
<dbReference type="Proteomes" id="UP000003240">
    <property type="component" value="Unassembled WGS sequence"/>
</dbReference>
<dbReference type="PANTHER" id="PTHR33154:SF18">
    <property type="entry name" value="ARSENICAL RESISTANCE OPERON REPRESSOR"/>
    <property type="match status" value="1"/>
</dbReference>
<dbReference type="Pfam" id="PF01022">
    <property type="entry name" value="HTH_5"/>
    <property type="match status" value="1"/>
</dbReference>
<keyword evidence="1" id="KW-0805">Transcription regulation</keyword>
<feature type="domain" description="HTH arsR-type" evidence="4">
    <location>
        <begin position="1"/>
        <end position="93"/>
    </location>
</feature>
<dbReference type="InterPro" id="IPR036388">
    <property type="entry name" value="WH-like_DNA-bd_sf"/>
</dbReference>
<dbReference type="eggNOG" id="COG0640">
    <property type="taxonomic scope" value="Bacteria"/>
</dbReference>
<sequence>MKEQAEIFKALGDPVRLEIIKLLLGKELCVCDIMSAFKVSQPTISHHLKVLKYAGLVNDRREGKWIYYSLNPEAFTQVSALLQEFAAKSVIKERGRTCE</sequence>
<name>F7NNC0_9FIRM</name>
<protein>
    <submittedName>
        <fullName evidence="5">Transcriptional regulator, ArsR family protein</fullName>
    </submittedName>
</protein>
<accession>F7NNC0</accession>
<dbReference type="GO" id="GO:0003677">
    <property type="term" value="F:DNA binding"/>
    <property type="evidence" value="ECO:0007669"/>
    <property type="project" value="UniProtKB-KW"/>
</dbReference>
<dbReference type="PRINTS" id="PR00778">
    <property type="entry name" value="HTHARSR"/>
</dbReference>
<dbReference type="PANTHER" id="PTHR33154">
    <property type="entry name" value="TRANSCRIPTIONAL REGULATOR, ARSR FAMILY"/>
    <property type="match status" value="1"/>
</dbReference>
<keyword evidence="3" id="KW-0804">Transcription</keyword>
<comment type="caution">
    <text evidence="5">The sequence shown here is derived from an EMBL/GenBank/DDBJ whole genome shotgun (WGS) entry which is preliminary data.</text>
</comment>
<dbReference type="PROSITE" id="PS50987">
    <property type="entry name" value="HTH_ARSR_2"/>
    <property type="match status" value="1"/>
</dbReference>
<dbReference type="PROSITE" id="PS00846">
    <property type="entry name" value="HTH_ARSR_1"/>
    <property type="match status" value="1"/>
</dbReference>
<proteinExistence type="predicted"/>
<dbReference type="GO" id="GO:0003700">
    <property type="term" value="F:DNA-binding transcription factor activity"/>
    <property type="evidence" value="ECO:0007669"/>
    <property type="project" value="InterPro"/>
</dbReference>
<gene>
    <name evidence="5" type="ORF">ALO_18025</name>
</gene>
<dbReference type="CDD" id="cd00090">
    <property type="entry name" value="HTH_ARSR"/>
    <property type="match status" value="1"/>
</dbReference>
<organism evidence="5 6">
    <name type="scientific">Acetonema longum DSM 6540</name>
    <dbReference type="NCBI Taxonomy" id="1009370"/>
    <lineage>
        <taxon>Bacteria</taxon>
        <taxon>Bacillati</taxon>
        <taxon>Bacillota</taxon>
        <taxon>Negativicutes</taxon>
        <taxon>Acetonemataceae</taxon>
        <taxon>Acetonema</taxon>
    </lineage>
</organism>
<evidence type="ECO:0000313" key="5">
    <source>
        <dbReference type="EMBL" id="EGO62463.1"/>
    </source>
</evidence>